<name>A0A7D5ZC86_9HYPO</name>
<accession>A0A7D5ZC86</accession>
<dbReference type="InterPro" id="IPR010435">
    <property type="entry name" value="C5a/SBT2-like_Fn3"/>
</dbReference>
<feature type="region of interest" description="Disordered" evidence="4">
    <location>
        <begin position="100"/>
        <end position="132"/>
    </location>
</feature>
<dbReference type="EMBL" id="CP058938">
    <property type="protein sequence ID" value="QLI74468.1"/>
    <property type="molecule type" value="Genomic_DNA"/>
</dbReference>
<gene>
    <name evidence="7" type="ORF">G6M90_00g111830</name>
</gene>
<protein>
    <recommendedName>
        <fullName evidence="6">C5a peptidase/Subtilisin-like protease SBT2-like Fn3-like domain-containing protein</fullName>
    </recommendedName>
</protein>
<evidence type="ECO:0000256" key="3">
    <source>
        <dbReference type="ARBA" id="ARBA00022801"/>
    </source>
</evidence>
<keyword evidence="2 5" id="KW-0732">Signal</keyword>
<dbReference type="RefSeq" id="XP_014543684.2">
    <property type="nucleotide sequence ID" value="XM_014688198.2"/>
</dbReference>
<proteinExistence type="inferred from homology"/>
<evidence type="ECO:0000256" key="4">
    <source>
        <dbReference type="SAM" id="MobiDB-lite"/>
    </source>
</evidence>
<evidence type="ECO:0000256" key="5">
    <source>
        <dbReference type="SAM" id="SignalP"/>
    </source>
</evidence>
<feature type="domain" description="C5a peptidase/Subtilisin-like protease SBT2-like Fn3-like" evidence="6">
    <location>
        <begin position="245"/>
        <end position="355"/>
    </location>
</feature>
<dbReference type="Gene3D" id="3.40.50.200">
    <property type="entry name" value="Peptidase S8/S53 domain"/>
    <property type="match status" value="1"/>
</dbReference>
<organism evidence="7 8">
    <name type="scientific">Metarhizium brunneum</name>
    <dbReference type="NCBI Taxonomy" id="500148"/>
    <lineage>
        <taxon>Eukaryota</taxon>
        <taxon>Fungi</taxon>
        <taxon>Dikarya</taxon>
        <taxon>Ascomycota</taxon>
        <taxon>Pezizomycotina</taxon>
        <taxon>Sordariomycetes</taxon>
        <taxon>Hypocreomycetidae</taxon>
        <taxon>Hypocreales</taxon>
        <taxon>Clavicipitaceae</taxon>
        <taxon>Metarhizium</taxon>
    </lineage>
</organism>
<dbReference type="AlphaFoldDB" id="A0A7D5ZC86"/>
<dbReference type="InterPro" id="IPR023827">
    <property type="entry name" value="Peptidase_S8_Asp-AS"/>
</dbReference>
<feature type="signal peptide" evidence="5">
    <location>
        <begin position="1"/>
        <end position="22"/>
    </location>
</feature>
<reference evidence="7 8" key="1">
    <citation type="submission" date="2020-07" db="EMBL/GenBank/DDBJ databases">
        <title>Telomere length de novo assembly of all 7 chromosomes of the fungus, Metarhizium brunneum, using a novel assembly pipeline.</title>
        <authorList>
            <person name="Saud z."/>
            <person name="Kortsinoglou A."/>
            <person name="Kouvelis V.N."/>
            <person name="Butt T.M."/>
        </authorList>
    </citation>
    <scope>NUCLEOTIDE SEQUENCE [LARGE SCALE GENOMIC DNA]</scope>
    <source>
        <strain evidence="7 8">4556</strain>
    </source>
</reference>
<dbReference type="SUPFAM" id="SSF52743">
    <property type="entry name" value="Subtilisin-like"/>
    <property type="match status" value="1"/>
</dbReference>
<dbReference type="OrthoDB" id="4938457at2759"/>
<feature type="compositionally biased region" description="Basic and acidic residues" evidence="4">
    <location>
        <begin position="121"/>
        <end position="132"/>
    </location>
</feature>
<evidence type="ECO:0000259" key="6">
    <source>
        <dbReference type="Pfam" id="PF06280"/>
    </source>
</evidence>
<keyword evidence="8" id="KW-1185">Reference proteome</keyword>
<evidence type="ECO:0000256" key="1">
    <source>
        <dbReference type="ARBA" id="ARBA00011073"/>
    </source>
</evidence>
<feature type="region of interest" description="Disordered" evidence="4">
    <location>
        <begin position="376"/>
        <end position="398"/>
    </location>
</feature>
<dbReference type="Pfam" id="PF06280">
    <property type="entry name" value="fn3_5"/>
    <property type="match status" value="1"/>
</dbReference>
<keyword evidence="3" id="KW-0378">Hydrolase</keyword>
<sequence>MGVMMRLRSLARSWVLVASSLAADVGQQGSSTGDVGSGLYVLESDEAELTALANTLQQGQGIIRHKYNSSVFRGLVFQIPNATRAEEFHAELQKKGFARRTWSVTTSPEPAADDEQPGTQQKDERIRRAAKREDSKVRWTHLMTTIDKLHEKGYLGHGVGIAVIDAGVDHQHPALGASTGIYALVDEARGTWDAAVLNSVIIGTGKPQIESPSSFVSVAQQGSRLVRASEAAGAITLVVTPTSLAFNDTAHRVPSVSFRIQNQAKTTVQYQLSPISALTLSTLGQDNRRASGQAVQAPAKVQFSESGITLGPGEFATIDVSASDPEGLDVKRLPLWSGWIGIQGSDGTRQTLPYLGLAGAHLKSKSTLLACASAGIPRRMQQSRRGSTSPERASPRLR</sequence>
<comment type="similarity">
    <text evidence="1">Belongs to the peptidase S8 family.</text>
</comment>
<dbReference type="GO" id="GO:0016020">
    <property type="term" value="C:membrane"/>
    <property type="evidence" value="ECO:0007669"/>
    <property type="project" value="InterPro"/>
</dbReference>
<dbReference type="PROSITE" id="PS00136">
    <property type="entry name" value="SUBTILASE_ASP"/>
    <property type="match status" value="1"/>
</dbReference>
<dbReference type="GO" id="GO:0006508">
    <property type="term" value="P:proteolysis"/>
    <property type="evidence" value="ECO:0007669"/>
    <property type="project" value="InterPro"/>
</dbReference>
<dbReference type="GO" id="GO:0004252">
    <property type="term" value="F:serine-type endopeptidase activity"/>
    <property type="evidence" value="ECO:0007669"/>
    <property type="project" value="InterPro"/>
</dbReference>
<evidence type="ECO:0000313" key="7">
    <source>
        <dbReference type="EMBL" id="QLI74468.1"/>
    </source>
</evidence>
<evidence type="ECO:0000313" key="8">
    <source>
        <dbReference type="Proteomes" id="UP000510686"/>
    </source>
</evidence>
<dbReference type="InterPro" id="IPR036852">
    <property type="entry name" value="Peptidase_S8/S53_dom_sf"/>
</dbReference>
<dbReference type="KEGG" id="mbrn:26243071"/>
<dbReference type="GeneID" id="26243071"/>
<feature type="chain" id="PRO_5028973689" description="C5a peptidase/Subtilisin-like protease SBT2-like Fn3-like domain-containing protein" evidence="5">
    <location>
        <begin position="23"/>
        <end position="398"/>
    </location>
</feature>
<evidence type="ECO:0000256" key="2">
    <source>
        <dbReference type="ARBA" id="ARBA00022729"/>
    </source>
</evidence>
<dbReference type="Proteomes" id="UP000510686">
    <property type="component" value="Chromosome 7"/>
</dbReference>